<comment type="similarity">
    <text evidence="3 17">Belongs to the QueH family.</text>
</comment>
<dbReference type="EMBL" id="LNTC01000051">
    <property type="protein sequence ID" value="OQR41514.1"/>
    <property type="molecule type" value="Genomic_DNA"/>
</dbReference>
<keyword evidence="13 17" id="KW-1015">Disulfide bond</keyword>
<dbReference type="PANTHER" id="PTHR36701">
    <property type="entry name" value="EPOXYQUEUOSINE REDUCTASE QUEH"/>
    <property type="match status" value="1"/>
</dbReference>
<evidence type="ECO:0000256" key="1">
    <source>
        <dbReference type="ARBA" id="ARBA00002268"/>
    </source>
</evidence>
<evidence type="ECO:0000256" key="16">
    <source>
        <dbReference type="ARBA" id="ARBA00047415"/>
    </source>
</evidence>
<keyword evidence="12 17" id="KW-0411">Iron-sulfur</keyword>
<evidence type="ECO:0000313" key="18">
    <source>
        <dbReference type="EMBL" id="OQR41514.1"/>
    </source>
</evidence>
<gene>
    <name evidence="17" type="primary">queH</name>
    <name evidence="18" type="ORF">AS859_05310</name>
</gene>
<protein>
    <recommendedName>
        <fullName evidence="5 17">Epoxyqueuosine reductase QueH</fullName>
        <ecNumber evidence="4 17">1.17.99.6</ecNumber>
    </recommendedName>
    <alternativeName>
        <fullName evidence="15 17">Queuosine biosynthesis protein QueH</fullName>
    </alternativeName>
</protein>
<dbReference type="GO" id="GO:0008616">
    <property type="term" value="P:tRNA queuosine(34) biosynthetic process"/>
    <property type="evidence" value="ECO:0007669"/>
    <property type="project" value="UniProtKB-UniRule"/>
</dbReference>
<name>A0A1V9VC31_9BACT</name>
<keyword evidence="9 17" id="KW-0671">Queuosine biosynthesis</keyword>
<evidence type="ECO:0000256" key="12">
    <source>
        <dbReference type="ARBA" id="ARBA00023014"/>
    </source>
</evidence>
<dbReference type="GO" id="GO:0052693">
    <property type="term" value="F:epoxyqueuosine reductase activity"/>
    <property type="evidence" value="ECO:0007669"/>
    <property type="project" value="UniProtKB-UniRule"/>
</dbReference>
<dbReference type="GO" id="GO:0051539">
    <property type="term" value="F:4 iron, 4 sulfur cluster binding"/>
    <property type="evidence" value="ECO:0007669"/>
    <property type="project" value="UniProtKB-UniRule"/>
</dbReference>
<feature type="disulfide bond" description="Redox-active" evidence="17">
    <location>
        <begin position="169"/>
        <end position="171"/>
    </location>
</feature>
<evidence type="ECO:0000256" key="3">
    <source>
        <dbReference type="ARBA" id="ARBA00008207"/>
    </source>
</evidence>
<dbReference type="EC" id="1.17.99.6" evidence="4 17"/>
<dbReference type="GO" id="GO:0016787">
    <property type="term" value="F:hydrolase activity"/>
    <property type="evidence" value="ECO:0007669"/>
    <property type="project" value="UniProtKB-KW"/>
</dbReference>
<evidence type="ECO:0000256" key="11">
    <source>
        <dbReference type="ARBA" id="ARBA00023004"/>
    </source>
</evidence>
<keyword evidence="8 17" id="KW-0479">Metal-binding</keyword>
<proteinExistence type="inferred from homology"/>
<evidence type="ECO:0000256" key="4">
    <source>
        <dbReference type="ARBA" id="ARBA00012622"/>
    </source>
</evidence>
<feature type="binding site" evidence="17">
    <location>
        <position position="6"/>
    </location>
    <ligand>
        <name>[4Fe-4S] cluster</name>
        <dbReference type="ChEBI" id="CHEBI:49883"/>
    </ligand>
</feature>
<dbReference type="Proteomes" id="UP000192599">
    <property type="component" value="Unassembled WGS sequence"/>
</dbReference>
<comment type="catalytic activity">
    <reaction evidence="16 17">
        <text>epoxyqueuosine(34) in tRNA + AH2 = queuosine(34) in tRNA + A + H2O</text>
        <dbReference type="Rhea" id="RHEA:32159"/>
        <dbReference type="Rhea" id="RHEA-COMP:18571"/>
        <dbReference type="Rhea" id="RHEA-COMP:18582"/>
        <dbReference type="ChEBI" id="CHEBI:13193"/>
        <dbReference type="ChEBI" id="CHEBI:15377"/>
        <dbReference type="ChEBI" id="CHEBI:17499"/>
        <dbReference type="ChEBI" id="CHEBI:194431"/>
        <dbReference type="ChEBI" id="CHEBI:194443"/>
        <dbReference type="EC" id="1.17.99.6"/>
    </reaction>
</comment>
<evidence type="ECO:0000256" key="9">
    <source>
        <dbReference type="ARBA" id="ARBA00022785"/>
    </source>
</evidence>
<reference evidence="18 19" key="1">
    <citation type="submission" date="2017-04" db="EMBL/GenBank/DDBJ databases">
        <title>Accumulation and expression of multiple antibiotic resistance genes in Arcobacter cryaerophilus that thrives in sewage.</title>
        <authorList>
            <person name="Millar J.A."/>
            <person name="Raghavan R."/>
        </authorList>
    </citation>
    <scope>NUCLEOTIDE SEQUENCE [LARGE SCALE GENOMIC DNA]</scope>
    <source>
        <strain evidence="18 19">AZT-1</strain>
    </source>
</reference>
<evidence type="ECO:0000256" key="5">
    <source>
        <dbReference type="ARBA" id="ARBA00016895"/>
    </source>
</evidence>
<evidence type="ECO:0000256" key="7">
    <source>
        <dbReference type="ARBA" id="ARBA00022694"/>
    </source>
</evidence>
<dbReference type="HAMAP" id="MF_02089">
    <property type="entry name" value="QueH"/>
    <property type="match status" value="1"/>
</dbReference>
<feature type="binding site" evidence="17">
    <location>
        <position position="87"/>
    </location>
    <ligand>
        <name>[4Fe-4S] cluster</name>
        <dbReference type="ChEBI" id="CHEBI:49883"/>
    </ligand>
</feature>
<evidence type="ECO:0000256" key="14">
    <source>
        <dbReference type="ARBA" id="ARBA00023284"/>
    </source>
</evidence>
<keyword evidence="10 17" id="KW-0560">Oxidoreductase</keyword>
<dbReference type="Pfam" id="PF02677">
    <property type="entry name" value="QueH"/>
    <property type="match status" value="1"/>
</dbReference>
<feature type="binding site" evidence="17">
    <location>
        <position position="7"/>
    </location>
    <ligand>
        <name>[4Fe-4S] cluster</name>
        <dbReference type="ChEBI" id="CHEBI:49883"/>
    </ligand>
</feature>
<keyword evidence="18" id="KW-0378">Hydrolase</keyword>
<evidence type="ECO:0000256" key="13">
    <source>
        <dbReference type="ARBA" id="ARBA00023157"/>
    </source>
</evidence>
<comment type="function">
    <text evidence="1 17">Catalyzes the conversion of epoxyqueuosine (oQ) to queuosine (Q), which is a hypermodified base found in the wobble positions of tRNA(Asp), tRNA(Asn), tRNA(His) and tRNA(Tyr).</text>
</comment>
<evidence type="ECO:0000256" key="8">
    <source>
        <dbReference type="ARBA" id="ARBA00022723"/>
    </source>
</evidence>
<keyword evidence="14 17" id="KW-0676">Redox-active center</keyword>
<dbReference type="InterPro" id="IPR003828">
    <property type="entry name" value="QueH"/>
</dbReference>
<keyword evidence="6 17" id="KW-0004">4Fe-4S</keyword>
<evidence type="ECO:0000313" key="19">
    <source>
        <dbReference type="Proteomes" id="UP000192599"/>
    </source>
</evidence>
<dbReference type="GO" id="GO:0046872">
    <property type="term" value="F:metal ion binding"/>
    <property type="evidence" value="ECO:0007669"/>
    <property type="project" value="UniProtKB-KW"/>
</dbReference>
<accession>A0A1V9VC31</accession>
<evidence type="ECO:0000256" key="15">
    <source>
        <dbReference type="ARBA" id="ARBA00031446"/>
    </source>
</evidence>
<sequence length="357" mass="42012">MLVHICCAVDSHYFLEKIQEEYPDEKLIGYFYDPNIHPYSEYRLRYLDVEYSCNKLGIPLIEGSYNLEEWLKKVKGMEHLPEKGDRCTVCYDDRLDNSVQKAIELGHDKFTTTLLISPKKSQEKLEIIGNNLFKKTGVEFIFRDYRSGNGAEIQGVRVKENSLYRQNYCGCLFGLTAQREHQKKIMDEMFNPISKQILPESIEQRLELYKKRNTLEDDKKEYKLIKQRFLNYRLLGGKVVVNKEVIPSYIFAYSTINKNQTSSKIEYEKDGINYLAKDEVKIISLNTFNKFAQTKYKNTKELMFKSINFEDEIKLRADILKNPFDLSALIVIDEIIDSKYEIFINSVTYEDIKEEIV</sequence>
<organism evidence="18 19">
    <name type="scientific">Aliarcobacter cryaerophilus</name>
    <dbReference type="NCBI Taxonomy" id="28198"/>
    <lineage>
        <taxon>Bacteria</taxon>
        <taxon>Pseudomonadati</taxon>
        <taxon>Campylobacterota</taxon>
        <taxon>Epsilonproteobacteria</taxon>
        <taxon>Campylobacterales</taxon>
        <taxon>Arcobacteraceae</taxon>
        <taxon>Aliarcobacter</taxon>
    </lineage>
</organism>
<dbReference type="UniPathway" id="UPA00392"/>
<evidence type="ECO:0000256" key="10">
    <source>
        <dbReference type="ARBA" id="ARBA00023002"/>
    </source>
</evidence>
<comment type="caution">
    <text evidence="18">The sequence shown here is derived from an EMBL/GenBank/DDBJ whole genome shotgun (WGS) entry which is preliminary data.</text>
</comment>
<evidence type="ECO:0000256" key="2">
    <source>
        <dbReference type="ARBA" id="ARBA00004691"/>
    </source>
</evidence>
<comment type="pathway">
    <text evidence="2 17">tRNA modification; tRNA-queuosine biosynthesis.</text>
</comment>
<evidence type="ECO:0000256" key="6">
    <source>
        <dbReference type="ARBA" id="ARBA00022485"/>
    </source>
</evidence>
<keyword evidence="7 17" id="KW-0819">tRNA processing</keyword>
<feature type="binding site" evidence="17">
    <location>
        <position position="90"/>
    </location>
    <ligand>
        <name>[4Fe-4S] cluster</name>
        <dbReference type="ChEBI" id="CHEBI:49883"/>
    </ligand>
</feature>
<dbReference type="AlphaFoldDB" id="A0A1V9VC31"/>
<keyword evidence="11 17" id="KW-0408">Iron</keyword>
<evidence type="ECO:0000256" key="17">
    <source>
        <dbReference type="HAMAP-Rule" id="MF_02089"/>
    </source>
</evidence>
<dbReference type="PANTHER" id="PTHR36701:SF1">
    <property type="entry name" value="EPOXYQUEUOSINE REDUCTASE QUEH"/>
    <property type="match status" value="1"/>
</dbReference>